<keyword evidence="3" id="KW-1185">Reference proteome</keyword>
<dbReference type="GeneID" id="33554172"/>
<name>A0A1Y1U5V8_9TREE</name>
<dbReference type="STRING" id="4999.A0A1Y1U5V8"/>
<dbReference type="InterPro" id="IPR016040">
    <property type="entry name" value="NAD(P)-bd_dom"/>
</dbReference>
<proteinExistence type="predicted"/>
<dbReference type="GO" id="GO:0004029">
    <property type="term" value="F:aldehyde dehydrogenase (NAD+) activity"/>
    <property type="evidence" value="ECO:0007669"/>
    <property type="project" value="TreeGrafter"/>
</dbReference>
<dbReference type="GO" id="GO:0005737">
    <property type="term" value="C:cytoplasm"/>
    <property type="evidence" value="ECO:0007669"/>
    <property type="project" value="TreeGrafter"/>
</dbReference>
<dbReference type="SUPFAM" id="SSF51735">
    <property type="entry name" value="NAD(P)-binding Rossmann-fold domains"/>
    <property type="match status" value="1"/>
</dbReference>
<protein>
    <recommendedName>
        <fullName evidence="1">NAD(P)-binding domain-containing protein</fullName>
    </recommendedName>
</protein>
<dbReference type="InParanoid" id="A0A1Y1U5V8"/>
<feature type="domain" description="NAD(P)-binding" evidence="1">
    <location>
        <begin position="7"/>
        <end position="121"/>
    </location>
</feature>
<dbReference type="InterPro" id="IPR036291">
    <property type="entry name" value="NAD(P)-bd_dom_sf"/>
</dbReference>
<dbReference type="Pfam" id="PF13460">
    <property type="entry name" value="NAD_binding_10"/>
    <property type="match status" value="1"/>
</dbReference>
<dbReference type="PANTHER" id="PTHR48079:SF6">
    <property type="entry name" value="NAD(P)-BINDING DOMAIN-CONTAINING PROTEIN-RELATED"/>
    <property type="match status" value="1"/>
</dbReference>
<dbReference type="OrthoDB" id="10000533at2759"/>
<sequence length="301" mass="32228">MKVFVTGATGRLGALVTQHLVERGHTVGGLVRSEASAAKIKGPSVEPIIGSLQDLELLTRMAQSHDAVINCAFDHSGDFDKASKEEAASAQAIIKGLEGSGKKFIFTSGFMIGQDWSSAERDETFMSNPSGLARTDTERMVLDSQKAGVTPIIMRLSAVTHTAKPPHWFLYAIHGISQSFGFLPYIGDGSQRWTTCNAEDASLLYALALETAEAGTHVHAVQETITVKDLVEAVGRKTGQKTGSITAEQAGPMGLVGMLMSVDQNISSKWTREHFGWTPKGQTLLEEIANAQEGFLSNGGH</sequence>
<evidence type="ECO:0000313" key="2">
    <source>
        <dbReference type="EMBL" id="ORX33421.1"/>
    </source>
</evidence>
<reference evidence="2 3" key="1">
    <citation type="submission" date="2017-03" db="EMBL/GenBank/DDBJ databases">
        <title>Widespread Adenine N6-methylation of Active Genes in Fungi.</title>
        <authorList>
            <consortium name="DOE Joint Genome Institute"/>
            <person name="Mondo S.J."/>
            <person name="Dannebaum R.O."/>
            <person name="Kuo R.C."/>
            <person name="Louie K.B."/>
            <person name="Bewick A.J."/>
            <person name="Labutti K."/>
            <person name="Haridas S."/>
            <person name="Kuo A."/>
            <person name="Salamov A."/>
            <person name="Ahrendt S.R."/>
            <person name="Lau R."/>
            <person name="Bowen B.P."/>
            <person name="Lipzen A."/>
            <person name="Sullivan W."/>
            <person name="Andreopoulos W.B."/>
            <person name="Clum A."/>
            <person name="Lindquist E."/>
            <person name="Daum C."/>
            <person name="Northen T.R."/>
            <person name="Ramamoorthy G."/>
            <person name="Schmitz R.J."/>
            <person name="Gryganskyi A."/>
            <person name="Culley D."/>
            <person name="Magnuson J."/>
            <person name="James T.Y."/>
            <person name="O'Malley M.A."/>
            <person name="Stajich J.E."/>
            <person name="Spatafora J.W."/>
            <person name="Visel A."/>
            <person name="Grigoriev I.V."/>
        </authorList>
    </citation>
    <scope>NUCLEOTIDE SEQUENCE [LARGE SCALE GENOMIC DNA]</scope>
    <source>
        <strain evidence="2 3">NRRL Y-17943</strain>
    </source>
</reference>
<evidence type="ECO:0000259" key="1">
    <source>
        <dbReference type="Pfam" id="PF13460"/>
    </source>
</evidence>
<evidence type="ECO:0000313" key="3">
    <source>
        <dbReference type="Proteomes" id="UP000193218"/>
    </source>
</evidence>
<dbReference type="AlphaFoldDB" id="A0A1Y1U5V8"/>
<organism evidence="2 3">
    <name type="scientific">Kockovaella imperatae</name>
    <dbReference type="NCBI Taxonomy" id="4999"/>
    <lineage>
        <taxon>Eukaryota</taxon>
        <taxon>Fungi</taxon>
        <taxon>Dikarya</taxon>
        <taxon>Basidiomycota</taxon>
        <taxon>Agaricomycotina</taxon>
        <taxon>Tremellomycetes</taxon>
        <taxon>Tremellales</taxon>
        <taxon>Cuniculitremaceae</taxon>
        <taxon>Kockovaella</taxon>
    </lineage>
</organism>
<dbReference type="InterPro" id="IPR051783">
    <property type="entry name" value="NAD(P)-dependent_oxidoreduct"/>
</dbReference>
<gene>
    <name evidence="2" type="ORF">BD324DRAFT_279153</name>
</gene>
<comment type="caution">
    <text evidence="2">The sequence shown here is derived from an EMBL/GenBank/DDBJ whole genome shotgun (WGS) entry which is preliminary data.</text>
</comment>
<dbReference type="Proteomes" id="UP000193218">
    <property type="component" value="Unassembled WGS sequence"/>
</dbReference>
<dbReference type="Gene3D" id="3.40.50.720">
    <property type="entry name" value="NAD(P)-binding Rossmann-like Domain"/>
    <property type="match status" value="1"/>
</dbReference>
<dbReference type="EMBL" id="NBSH01000021">
    <property type="protein sequence ID" value="ORX33421.1"/>
    <property type="molecule type" value="Genomic_DNA"/>
</dbReference>
<dbReference type="RefSeq" id="XP_021867756.1">
    <property type="nucleotide sequence ID" value="XM_022012364.1"/>
</dbReference>
<dbReference type="PANTHER" id="PTHR48079">
    <property type="entry name" value="PROTEIN YEEZ"/>
    <property type="match status" value="1"/>
</dbReference>
<accession>A0A1Y1U5V8</accession>